<dbReference type="Proteomes" id="UP000054408">
    <property type="component" value="Unassembled WGS sequence"/>
</dbReference>
<dbReference type="GO" id="GO:0052689">
    <property type="term" value="F:carboxylic ester hydrolase activity"/>
    <property type="evidence" value="ECO:0007669"/>
    <property type="project" value="TreeGrafter"/>
</dbReference>
<dbReference type="InterPro" id="IPR002018">
    <property type="entry name" value="CarbesteraseB"/>
</dbReference>
<comment type="similarity">
    <text evidence="1 3">Belongs to the type-B carboxylesterase/lipase family.</text>
</comment>
<dbReference type="GeneID" id="25566862"/>
<dbReference type="RefSeq" id="XP_013755322.1">
    <property type="nucleotide sequence ID" value="XM_013899868.1"/>
</dbReference>
<evidence type="ECO:0000256" key="2">
    <source>
        <dbReference type="ARBA" id="ARBA00022801"/>
    </source>
</evidence>
<proteinExistence type="inferred from homology"/>
<dbReference type="eggNOG" id="KOG4389">
    <property type="taxonomic scope" value="Eukaryota"/>
</dbReference>
<feature type="signal peptide" evidence="3">
    <location>
        <begin position="1"/>
        <end position="19"/>
    </location>
</feature>
<dbReference type="InterPro" id="IPR050654">
    <property type="entry name" value="AChE-related_enzymes"/>
</dbReference>
<dbReference type="InterPro" id="IPR019826">
    <property type="entry name" value="Carboxylesterase_B_AS"/>
</dbReference>
<protein>
    <recommendedName>
        <fullName evidence="3">Carboxylic ester hydrolase</fullName>
        <ecNumber evidence="3">3.1.1.-</ecNumber>
    </recommendedName>
</protein>
<sequence>MCLVASLIVLTLVIFATDAADSATGGAPRRFPMTAPAWERDHAVTHVVPTTTGKLTGATYVHKETGTRSVVFLGVPFAQPPVGSLRWRPPVQLPADAAEHDIDATAFAPSCVQLPSTAVPAHVQSEDCLYINLYLPEAALLAADHSAAQRPVLEYIYGGSFVSGSSANQDINGLNLTLTDAVVVTMNYRLGPFGFLATRASMAQEVTTGNYGLLDQAAAMEWVAANVAAFGGDPAGITLFGESAGAISVCFHLVWHKHRESSLFARAIMQSPDSPAQLACFRELSAQTVLHALPLQAFGETTGASYGGVIDGMIVTGKPNEVLARDGVEPDVPVVAGTCAQSCTLFVMPNATQRNMSNNTLVARLSALWPPAAVTQILDAYPLSAYQLVPPASAWAHMLSDYVFHCPTRTTASLLAAGSARTHLYVYDHPPHCDHYPRDLHKYMGAYHYADVPATFGSPPLHPPEPCAWSAADAAVSATIQQLWHNFALGKPMATAWPAYDTSSRPLAR</sequence>
<name>A0A0L0DJE4_THETB</name>
<evidence type="ECO:0000259" key="4">
    <source>
        <dbReference type="Pfam" id="PF00135"/>
    </source>
</evidence>
<dbReference type="PROSITE" id="PS00122">
    <property type="entry name" value="CARBOXYLESTERASE_B_1"/>
    <property type="match status" value="1"/>
</dbReference>
<dbReference type="AlphaFoldDB" id="A0A0L0DJE4"/>
<feature type="chain" id="PRO_5005394103" description="Carboxylic ester hydrolase" evidence="3">
    <location>
        <begin position="20"/>
        <end position="509"/>
    </location>
</feature>
<keyword evidence="2 3" id="KW-0378">Hydrolase</keyword>
<dbReference type="EMBL" id="GL349473">
    <property type="protein sequence ID" value="KNC52529.1"/>
    <property type="molecule type" value="Genomic_DNA"/>
</dbReference>
<dbReference type="STRING" id="461836.A0A0L0DJE4"/>
<organism evidence="5 6">
    <name type="scientific">Thecamonas trahens ATCC 50062</name>
    <dbReference type="NCBI Taxonomy" id="461836"/>
    <lineage>
        <taxon>Eukaryota</taxon>
        <taxon>Apusozoa</taxon>
        <taxon>Apusomonadida</taxon>
        <taxon>Apusomonadidae</taxon>
        <taxon>Thecamonas</taxon>
    </lineage>
</organism>
<dbReference type="PANTHER" id="PTHR43918">
    <property type="entry name" value="ACETYLCHOLINESTERASE"/>
    <property type="match status" value="1"/>
</dbReference>
<dbReference type="PANTHER" id="PTHR43918:SF4">
    <property type="entry name" value="CARBOXYLIC ESTER HYDROLASE"/>
    <property type="match status" value="1"/>
</dbReference>
<gene>
    <name evidence="5" type="ORF">AMSG_08094</name>
</gene>
<dbReference type="Pfam" id="PF00135">
    <property type="entry name" value="COesterase"/>
    <property type="match status" value="2"/>
</dbReference>
<dbReference type="SUPFAM" id="SSF53474">
    <property type="entry name" value="alpha/beta-Hydrolases"/>
    <property type="match status" value="1"/>
</dbReference>
<evidence type="ECO:0000256" key="3">
    <source>
        <dbReference type="RuleBase" id="RU361235"/>
    </source>
</evidence>
<feature type="domain" description="Carboxylesterase type B" evidence="4">
    <location>
        <begin position="46"/>
        <end position="273"/>
    </location>
</feature>
<evidence type="ECO:0000313" key="5">
    <source>
        <dbReference type="EMBL" id="KNC52529.1"/>
    </source>
</evidence>
<reference evidence="5 6" key="1">
    <citation type="submission" date="2010-05" db="EMBL/GenBank/DDBJ databases">
        <title>The Genome Sequence of Thecamonas trahens ATCC 50062.</title>
        <authorList>
            <consortium name="The Broad Institute Genome Sequencing Platform"/>
            <person name="Russ C."/>
            <person name="Cuomo C."/>
            <person name="Shea T."/>
            <person name="Young S.K."/>
            <person name="Zeng Q."/>
            <person name="Koehrsen M."/>
            <person name="Haas B."/>
            <person name="Borodovsky M."/>
            <person name="Guigo R."/>
            <person name="Alvarado L."/>
            <person name="Berlin A."/>
            <person name="Bochicchio J."/>
            <person name="Borenstein D."/>
            <person name="Chapman S."/>
            <person name="Chen Z."/>
            <person name="Freedman E."/>
            <person name="Gellesch M."/>
            <person name="Goldberg J."/>
            <person name="Griggs A."/>
            <person name="Gujja S."/>
            <person name="Heilman E."/>
            <person name="Heiman D."/>
            <person name="Hepburn T."/>
            <person name="Howarth C."/>
            <person name="Jen D."/>
            <person name="Larson L."/>
            <person name="Mehta T."/>
            <person name="Park D."/>
            <person name="Pearson M."/>
            <person name="Roberts A."/>
            <person name="Saif S."/>
            <person name="Shenoy N."/>
            <person name="Sisk P."/>
            <person name="Stolte C."/>
            <person name="Sykes S."/>
            <person name="Thomson T."/>
            <person name="Walk T."/>
            <person name="White J."/>
            <person name="Yandava C."/>
            <person name="Burger G."/>
            <person name="Gray M.W."/>
            <person name="Holland P.W.H."/>
            <person name="King N."/>
            <person name="Lang F.B.F."/>
            <person name="Roger A.J."/>
            <person name="Ruiz-Trillo I."/>
            <person name="Lander E."/>
            <person name="Nusbaum C."/>
        </authorList>
    </citation>
    <scope>NUCLEOTIDE SEQUENCE [LARGE SCALE GENOMIC DNA]</scope>
    <source>
        <strain evidence="5 6">ATCC 50062</strain>
    </source>
</reference>
<dbReference type="Gene3D" id="3.40.50.1820">
    <property type="entry name" value="alpha/beta hydrolase"/>
    <property type="match status" value="2"/>
</dbReference>
<feature type="domain" description="Carboxylesterase type B" evidence="4">
    <location>
        <begin position="277"/>
        <end position="504"/>
    </location>
</feature>
<accession>A0A0L0DJE4</accession>
<evidence type="ECO:0000313" key="6">
    <source>
        <dbReference type="Proteomes" id="UP000054408"/>
    </source>
</evidence>
<dbReference type="EC" id="3.1.1.-" evidence="3"/>
<evidence type="ECO:0000256" key="1">
    <source>
        <dbReference type="ARBA" id="ARBA00005964"/>
    </source>
</evidence>
<dbReference type="InterPro" id="IPR029058">
    <property type="entry name" value="AB_hydrolase_fold"/>
</dbReference>
<dbReference type="OMA" id="KAVMFWL"/>
<dbReference type="InterPro" id="IPR019819">
    <property type="entry name" value="Carboxylesterase_B_CS"/>
</dbReference>
<keyword evidence="6" id="KW-1185">Reference proteome</keyword>
<dbReference type="OrthoDB" id="3200163at2759"/>
<dbReference type="PROSITE" id="PS00941">
    <property type="entry name" value="CARBOXYLESTERASE_B_2"/>
    <property type="match status" value="1"/>
</dbReference>
<dbReference type="ESTHER" id="thetb-a0a0l0dje4">
    <property type="family name" value="Carb_B_Root"/>
</dbReference>
<keyword evidence="3" id="KW-0732">Signal</keyword>